<reference evidence="1" key="1">
    <citation type="journal article" date="2023" name="G3 (Bethesda)">
        <title>A reference genome for the long-term kleptoplast-retaining sea slug Elysia crispata morphotype clarki.</title>
        <authorList>
            <person name="Eastman K.E."/>
            <person name="Pendleton A.L."/>
            <person name="Shaikh M.A."/>
            <person name="Suttiyut T."/>
            <person name="Ogas R."/>
            <person name="Tomko P."/>
            <person name="Gavelis G."/>
            <person name="Widhalm J.R."/>
            <person name="Wisecaver J.H."/>
        </authorList>
    </citation>
    <scope>NUCLEOTIDE SEQUENCE</scope>
    <source>
        <strain evidence="1">ECLA1</strain>
    </source>
</reference>
<evidence type="ECO:0000313" key="1">
    <source>
        <dbReference type="EMBL" id="KAK3738547.1"/>
    </source>
</evidence>
<protein>
    <submittedName>
        <fullName evidence="1">Uncharacterized protein</fullName>
    </submittedName>
</protein>
<keyword evidence="2" id="KW-1185">Reference proteome</keyword>
<evidence type="ECO:0000313" key="2">
    <source>
        <dbReference type="Proteomes" id="UP001283361"/>
    </source>
</evidence>
<feature type="non-terminal residue" evidence="1">
    <location>
        <position position="92"/>
    </location>
</feature>
<gene>
    <name evidence="1" type="ORF">RRG08_059504</name>
</gene>
<accession>A0AAE0YAH4</accession>
<proteinExistence type="predicted"/>
<sequence length="92" mass="10212">MADVESLELDQSANNQELPAVLKLPAVQGNICNRLYASNFPKTINHLYSGLASSQVELPQMKAKMLGDQILQPHPLYLVHMADPMPRKGKDK</sequence>
<dbReference type="Proteomes" id="UP001283361">
    <property type="component" value="Unassembled WGS sequence"/>
</dbReference>
<dbReference type="EMBL" id="JAWDGP010006594">
    <property type="protein sequence ID" value="KAK3738547.1"/>
    <property type="molecule type" value="Genomic_DNA"/>
</dbReference>
<comment type="caution">
    <text evidence="1">The sequence shown here is derived from an EMBL/GenBank/DDBJ whole genome shotgun (WGS) entry which is preliminary data.</text>
</comment>
<name>A0AAE0YAH4_9GAST</name>
<organism evidence="1 2">
    <name type="scientific">Elysia crispata</name>
    <name type="common">lettuce slug</name>
    <dbReference type="NCBI Taxonomy" id="231223"/>
    <lineage>
        <taxon>Eukaryota</taxon>
        <taxon>Metazoa</taxon>
        <taxon>Spiralia</taxon>
        <taxon>Lophotrochozoa</taxon>
        <taxon>Mollusca</taxon>
        <taxon>Gastropoda</taxon>
        <taxon>Heterobranchia</taxon>
        <taxon>Euthyneura</taxon>
        <taxon>Panpulmonata</taxon>
        <taxon>Sacoglossa</taxon>
        <taxon>Placobranchoidea</taxon>
        <taxon>Plakobranchidae</taxon>
        <taxon>Elysia</taxon>
    </lineage>
</organism>
<dbReference type="AlphaFoldDB" id="A0AAE0YAH4"/>